<dbReference type="HOGENOM" id="CLU_2808038_0_0_5"/>
<dbReference type="Proteomes" id="UP000028181">
    <property type="component" value="Chromosome I"/>
</dbReference>
<dbReference type="EMBL" id="HG938353">
    <property type="protein sequence ID" value="CDN47550.1"/>
    <property type="molecule type" value="Genomic_DNA"/>
</dbReference>
<evidence type="ECO:0000313" key="2">
    <source>
        <dbReference type="Proteomes" id="UP000028181"/>
    </source>
</evidence>
<protein>
    <submittedName>
        <fullName evidence="1">Uncharacterized protein</fullName>
    </submittedName>
</protein>
<sequence length="67" mass="7094">MKGDRRPPLVRLPIVSLDAIMTMIVTSYAQALAGAVGRGELTTAEAADIIDHANVLMLEGVHKLPKG</sequence>
<proteinExistence type="predicted"/>
<organism evidence="1 2">
    <name type="scientific">Neorhizobium galegae bv. orientalis str. HAMBI 540</name>
    <dbReference type="NCBI Taxonomy" id="1028800"/>
    <lineage>
        <taxon>Bacteria</taxon>
        <taxon>Pseudomonadati</taxon>
        <taxon>Pseudomonadota</taxon>
        <taxon>Alphaproteobacteria</taxon>
        <taxon>Hyphomicrobiales</taxon>
        <taxon>Rhizobiaceae</taxon>
        <taxon>Rhizobium/Agrobacterium group</taxon>
        <taxon>Neorhizobium</taxon>
    </lineage>
</organism>
<dbReference type="PATRIC" id="fig|1028800.3.peg.1385"/>
<evidence type="ECO:0000313" key="1">
    <source>
        <dbReference type="EMBL" id="CDN47550.1"/>
    </source>
</evidence>
<gene>
    <name evidence="1" type="ORF">RG540_CH13700</name>
</gene>
<name>A0A068SR51_NEOGA</name>
<reference evidence="2" key="1">
    <citation type="journal article" date="2014" name="BMC Genomics">
        <title>Genome sequencing of two Neorhizobium galegae strains reveals a noeT gene responsible for the unusual acetylation of the nodulation factors.</title>
        <authorList>
            <person name="Osterman J."/>
            <person name="Marsh J."/>
            <person name="Laine P.K."/>
            <person name="Zeng Z."/>
            <person name="Alatalo E."/>
            <person name="Sullivan J.T."/>
            <person name="Young J.P."/>
            <person name="Thomas-Oates J."/>
            <person name="Paulin L."/>
            <person name="Lindstrom K."/>
        </authorList>
    </citation>
    <scope>NUCLEOTIDE SEQUENCE [LARGE SCALE GENOMIC DNA]</scope>
    <source>
        <strain evidence="2">HAMBI 540</strain>
    </source>
</reference>
<keyword evidence="2" id="KW-1185">Reference proteome</keyword>
<dbReference type="KEGG" id="ngg:RG540_CH13700"/>
<dbReference type="AlphaFoldDB" id="A0A068SR51"/>
<accession>A0A068SR51</accession>